<evidence type="ECO:0000256" key="2">
    <source>
        <dbReference type="ARBA" id="ARBA00022694"/>
    </source>
</evidence>
<dbReference type="InterPro" id="IPR014721">
    <property type="entry name" value="Ribsml_uS5_D2-typ_fold_subgr"/>
</dbReference>
<dbReference type="PANTHER" id="PTHR33992:SF1">
    <property type="entry name" value="RIBONUCLEASE P PROTEIN COMPONENT"/>
    <property type="match status" value="1"/>
</dbReference>
<dbReference type="GO" id="GO:0000049">
    <property type="term" value="F:tRNA binding"/>
    <property type="evidence" value="ECO:0007669"/>
    <property type="project" value="UniProtKB-UniRule"/>
</dbReference>
<proteinExistence type="inferred from homology"/>
<organism evidence="9 10">
    <name type="scientific">candidate division WOR-3 bacterium</name>
    <dbReference type="NCBI Taxonomy" id="2052148"/>
    <lineage>
        <taxon>Bacteria</taxon>
        <taxon>Bacteria division WOR-3</taxon>
    </lineage>
</organism>
<evidence type="ECO:0000256" key="8">
    <source>
        <dbReference type="NCBIfam" id="TIGR00188"/>
    </source>
</evidence>
<dbReference type="HAMAP" id="MF_00227">
    <property type="entry name" value="RNase_P"/>
    <property type="match status" value="1"/>
</dbReference>
<comment type="caution">
    <text evidence="9">The sequence shown here is derived from an EMBL/GenBank/DDBJ whole genome shotgun (WGS) entry which is preliminary data.</text>
</comment>
<comment type="catalytic activity">
    <reaction evidence="7">
        <text>Endonucleolytic cleavage of RNA, removing 5'-extranucleotides from tRNA precursor.</text>
        <dbReference type="EC" id="3.1.26.5"/>
    </reaction>
</comment>
<comment type="similarity">
    <text evidence="7">Belongs to the RnpA family.</text>
</comment>
<keyword evidence="6 7" id="KW-0694">RNA-binding</keyword>
<gene>
    <name evidence="7 9" type="primary">rnpA</name>
    <name evidence="9" type="ORF">DCW38_07705</name>
</gene>
<evidence type="ECO:0000256" key="6">
    <source>
        <dbReference type="ARBA" id="ARBA00022884"/>
    </source>
</evidence>
<keyword evidence="4 7" id="KW-0255">Endonuclease</keyword>
<dbReference type="PROSITE" id="PS00648">
    <property type="entry name" value="RIBONUCLEASE_P"/>
    <property type="match status" value="1"/>
</dbReference>
<dbReference type="GO" id="GO:0042781">
    <property type="term" value="F:3'-tRNA processing endoribonuclease activity"/>
    <property type="evidence" value="ECO:0007669"/>
    <property type="project" value="TreeGrafter"/>
</dbReference>
<evidence type="ECO:0000256" key="1">
    <source>
        <dbReference type="ARBA" id="ARBA00002663"/>
    </source>
</evidence>
<comment type="function">
    <text evidence="1 7">RNaseP catalyzes the removal of the 5'-leader sequence from pre-tRNA to produce the mature 5'-terminus. It can also cleave other RNA substrates such as 4.5S RNA. The protein component plays an auxiliary but essential role in vivo by binding to the 5'-leader sequence and broadening the substrate specificity of the ribozyme.</text>
</comment>
<dbReference type="InterPro" id="IPR020568">
    <property type="entry name" value="Ribosomal_Su5_D2-typ_SF"/>
</dbReference>
<keyword evidence="3 7" id="KW-0540">Nuclease</keyword>
<evidence type="ECO:0000256" key="5">
    <source>
        <dbReference type="ARBA" id="ARBA00022801"/>
    </source>
</evidence>
<evidence type="ECO:0000256" key="3">
    <source>
        <dbReference type="ARBA" id="ARBA00022722"/>
    </source>
</evidence>
<dbReference type="AlphaFoldDB" id="A0A350HBX9"/>
<reference evidence="9 10" key="1">
    <citation type="journal article" date="2018" name="Nat. Biotechnol.">
        <title>A standardized bacterial taxonomy based on genome phylogeny substantially revises the tree of life.</title>
        <authorList>
            <person name="Parks D.H."/>
            <person name="Chuvochina M."/>
            <person name="Waite D.W."/>
            <person name="Rinke C."/>
            <person name="Skarshewski A."/>
            <person name="Chaumeil P.A."/>
            <person name="Hugenholtz P."/>
        </authorList>
    </citation>
    <scope>NUCLEOTIDE SEQUENCE [LARGE SCALE GENOMIC DNA]</scope>
    <source>
        <strain evidence="9">UBA9956</strain>
    </source>
</reference>
<evidence type="ECO:0000256" key="4">
    <source>
        <dbReference type="ARBA" id="ARBA00022759"/>
    </source>
</evidence>
<dbReference type="NCBIfam" id="TIGR00188">
    <property type="entry name" value="rnpA"/>
    <property type="match status" value="1"/>
</dbReference>
<dbReference type="PANTHER" id="PTHR33992">
    <property type="entry name" value="RIBONUCLEASE P PROTEIN COMPONENT"/>
    <property type="match status" value="1"/>
</dbReference>
<dbReference type="InterPro" id="IPR020539">
    <property type="entry name" value="RNase_P_CS"/>
</dbReference>
<evidence type="ECO:0000313" key="9">
    <source>
        <dbReference type="EMBL" id="HAV93045.1"/>
    </source>
</evidence>
<dbReference type="EC" id="3.1.26.5" evidence="7 8"/>
<dbReference type="SUPFAM" id="SSF54211">
    <property type="entry name" value="Ribosomal protein S5 domain 2-like"/>
    <property type="match status" value="1"/>
</dbReference>
<protein>
    <recommendedName>
        <fullName evidence="7 8">Ribonuclease P protein component</fullName>
        <shortName evidence="7">RNase P protein</shortName>
        <shortName evidence="7">RNaseP protein</shortName>
        <ecNumber evidence="7 8">3.1.26.5</ecNumber>
    </recommendedName>
    <alternativeName>
        <fullName evidence="7">Protein C5</fullName>
    </alternativeName>
</protein>
<comment type="subunit">
    <text evidence="7">Consists of a catalytic RNA component (M1 or rnpB) and a protein subunit.</text>
</comment>
<keyword evidence="5 7" id="KW-0378">Hydrolase</keyword>
<dbReference type="Proteomes" id="UP000264062">
    <property type="component" value="Unassembled WGS sequence"/>
</dbReference>
<dbReference type="GO" id="GO:0004526">
    <property type="term" value="F:ribonuclease P activity"/>
    <property type="evidence" value="ECO:0007669"/>
    <property type="project" value="UniProtKB-UniRule"/>
</dbReference>
<evidence type="ECO:0000313" key="10">
    <source>
        <dbReference type="Proteomes" id="UP000264062"/>
    </source>
</evidence>
<dbReference type="EMBL" id="DMZY01000227">
    <property type="protein sequence ID" value="HAV93045.1"/>
    <property type="molecule type" value="Genomic_DNA"/>
</dbReference>
<name>A0A350HBX9_UNCW3</name>
<keyword evidence="2 7" id="KW-0819">tRNA processing</keyword>
<dbReference type="Pfam" id="PF00825">
    <property type="entry name" value="Ribonuclease_P"/>
    <property type="match status" value="1"/>
</dbReference>
<accession>A0A350HBX9</accession>
<dbReference type="GO" id="GO:0001682">
    <property type="term" value="P:tRNA 5'-leader removal"/>
    <property type="evidence" value="ECO:0007669"/>
    <property type="project" value="UniProtKB-UniRule"/>
</dbReference>
<dbReference type="InterPro" id="IPR000100">
    <property type="entry name" value="RNase_P"/>
</dbReference>
<sequence length="111" mass="12486">MRSVGNTPVIKSKEIKEMFDNPKRLSSASFVLLYKKSESRGVAFTVKKHVSKNAVMRNKIKRVLREAYQLSETSFPSNCNYLFIGLKAASQSSPNVVSEEMSEVARRVNGK</sequence>
<dbReference type="Gene3D" id="3.30.230.10">
    <property type="match status" value="1"/>
</dbReference>
<evidence type="ECO:0000256" key="7">
    <source>
        <dbReference type="HAMAP-Rule" id="MF_00227"/>
    </source>
</evidence>
<dbReference type="GO" id="GO:0030677">
    <property type="term" value="C:ribonuclease P complex"/>
    <property type="evidence" value="ECO:0007669"/>
    <property type="project" value="TreeGrafter"/>
</dbReference>